<keyword evidence="2" id="KW-1185">Reference proteome</keyword>
<feature type="non-terminal residue" evidence="1">
    <location>
        <position position="1"/>
    </location>
</feature>
<protein>
    <submittedName>
        <fullName evidence="1">Uncharacterized protein</fullName>
    </submittedName>
</protein>
<organism evidence="1 2">
    <name type="scientific">Brachionus plicatilis</name>
    <name type="common">Marine rotifer</name>
    <name type="synonym">Brachionus muelleri</name>
    <dbReference type="NCBI Taxonomy" id="10195"/>
    <lineage>
        <taxon>Eukaryota</taxon>
        <taxon>Metazoa</taxon>
        <taxon>Spiralia</taxon>
        <taxon>Gnathifera</taxon>
        <taxon>Rotifera</taxon>
        <taxon>Eurotatoria</taxon>
        <taxon>Monogononta</taxon>
        <taxon>Pseudotrocha</taxon>
        <taxon>Ploima</taxon>
        <taxon>Brachionidae</taxon>
        <taxon>Brachionus</taxon>
    </lineage>
</organism>
<reference evidence="1 2" key="1">
    <citation type="journal article" date="2018" name="Sci. Rep.">
        <title>Genomic signatures of local adaptation to the degree of environmental predictability in rotifers.</title>
        <authorList>
            <person name="Franch-Gras L."/>
            <person name="Hahn C."/>
            <person name="Garcia-Roger E.M."/>
            <person name="Carmona M.J."/>
            <person name="Serra M."/>
            <person name="Gomez A."/>
        </authorList>
    </citation>
    <scope>NUCLEOTIDE SEQUENCE [LARGE SCALE GENOMIC DNA]</scope>
    <source>
        <strain evidence="1">HYR1</strain>
    </source>
</reference>
<proteinExistence type="predicted"/>
<evidence type="ECO:0000313" key="1">
    <source>
        <dbReference type="EMBL" id="RNA35213.1"/>
    </source>
</evidence>
<gene>
    <name evidence="1" type="ORF">BpHYR1_050707</name>
</gene>
<evidence type="ECO:0000313" key="2">
    <source>
        <dbReference type="Proteomes" id="UP000276133"/>
    </source>
</evidence>
<dbReference type="AlphaFoldDB" id="A0A3M7SHF0"/>
<name>A0A3M7SHF0_BRAPC</name>
<accession>A0A3M7SHF0</accession>
<sequence length="99" mass="11704">HNLDFSNKNLKESIKDQLLKKKYSQLNFDHLIMIMNFKLPTKATQKKSGRKLGSRNKLTDLLASHENSEIRRILVYFRTDSQGPTKILTRTYLTNQKYF</sequence>
<dbReference type="Proteomes" id="UP000276133">
    <property type="component" value="Unassembled WGS sequence"/>
</dbReference>
<comment type="caution">
    <text evidence="1">The sequence shown here is derived from an EMBL/GenBank/DDBJ whole genome shotgun (WGS) entry which is preliminary data.</text>
</comment>
<dbReference type="EMBL" id="REGN01001362">
    <property type="protein sequence ID" value="RNA35213.1"/>
    <property type="molecule type" value="Genomic_DNA"/>
</dbReference>